<organism evidence="2">
    <name type="scientific">Serratia marcescens</name>
    <dbReference type="NCBI Taxonomy" id="615"/>
    <lineage>
        <taxon>Bacteria</taxon>
        <taxon>Pseudomonadati</taxon>
        <taxon>Pseudomonadota</taxon>
        <taxon>Gammaproteobacteria</taxon>
        <taxon>Enterobacterales</taxon>
        <taxon>Yersiniaceae</taxon>
        <taxon>Serratia</taxon>
    </lineage>
</organism>
<dbReference type="EMBL" id="LT575490">
    <property type="protein sequence ID" value="SAY43892.1"/>
    <property type="molecule type" value="Genomic_DNA"/>
</dbReference>
<dbReference type="AlphaFoldDB" id="A0A1C3HFV4"/>
<evidence type="ECO:0000313" key="2">
    <source>
        <dbReference type="EMBL" id="SAY43892.1"/>
    </source>
</evidence>
<dbReference type="SMART" id="SM00871">
    <property type="entry name" value="AraC_E_bind"/>
    <property type="match status" value="1"/>
</dbReference>
<dbReference type="InterPro" id="IPR053182">
    <property type="entry name" value="YobU-like_regulator"/>
</dbReference>
<accession>A0A1C3HFV4</accession>
<dbReference type="InterPro" id="IPR011256">
    <property type="entry name" value="Reg_factor_effector_dom_sf"/>
</dbReference>
<dbReference type="Pfam" id="PF14526">
    <property type="entry name" value="Cass2"/>
    <property type="match status" value="1"/>
</dbReference>
<feature type="domain" description="AraC effector-binding" evidence="1">
    <location>
        <begin position="1"/>
        <end position="137"/>
    </location>
</feature>
<evidence type="ECO:0000259" key="1">
    <source>
        <dbReference type="SMART" id="SM00871"/>
    </source>
</evidence>
<sequence length="137" mass="15175">MQPLSVHLPGFYVAGQTIRTTNQDETRPETAKIPALWSDFFATSPAMPVYGVYSNYASDASGPFDVTAGSEAQSGLHIQPGRYLVFQARGTMPAAVITGWQAIWTYFEQHPEIERRFLTDFEAYTGPDAVDIHIGCR</sequence>
<dbReference type="PANTHER" id="PTHR36444">
    <property type="entry name" value="TRANSCRIPTIONAL REGULATOR PROTEIN YOBU-RELATED"/>
    <property type="match status" value="1"/>
</dbReference>
<dbReference type="InterPro" id="IPR029441">
    <property type="entry name" value="Cass2"/>
</dbReference>
<dbReference type="SUPFAM" id="SSF55136">
    <property type="entry name" value="Probable bacterial effector-binding domain"/>
    <property type="match status" value="1"/>
</dbReference>
<name>A0A1C3HFV4_SERMA</name>
<gene>
    <name evidence="2" type="ORF">PWN146_02585</name>
</gene>
<dbReference type="PANTHER" id="PTHR36444:SF2">
    <property type="entry name" value="TRANSCRIPTIONAL REGULATOR PROTEIN YOBU-RELATED"/>
    <property type="match status" value="1"/>
</dbReference>
<dbReference type="Gene3D" id="3.20.80.10">
    <property type="entry name" value="Regulatory factor, effector binding domain"/>
    <property type="match status" value="1"/>
</dbReference>
<dbReference type="InterPro" id="IPR010499">
    <property type="entry name" value="AraC_E-bd"/>
</dbReference>
<reference evidence="2" key="1">
    <citation type="submission" date="2016-05" db="EMBL/GenBank/DDBJ databases">
        <authorList>
            <person name="Cock P.J.A."/>
            <person name="Cock P.J.A."/>
        </authorList>
    </citation>
    <scope>NUCLEOTIDE SEQUENCE</scope>
    <source>
        <strain evidence="2">PWN146_assembly</strain>
    </source>
</reference>
<protein>
    <submittedName>
        <fullName evidence="2">Bacterial transcription activator, effector binding domain</fullName>
    </submittedName>
</protein>
<proteinExistence type="predicted"/>